<dbReference type="PANTHER" id="PTHR33525">
    <property type="match status" value="1"/>
</dbReference>
<dbReference type="Gene3D" id="3.20.20.450">
    <property type="entry name" value="EAL domain"/>
    <property type="match status" value="1"/>
</dbReference>
<dbReference type="Proteomes" id="UP000267535">
    <property type="component" value="Unassembled WGS sequence"/>
</dbReference>
<dbReference type="SUPFAM" id="SSF109604">
    <property type="entry name" value="HD-domain/PDEase-like"/>
    <property type="match status" value="1"/>
</dbReference>
<keyword evidence="3" id="KW-1185">Reference proteome</keyword>
<dbReference type="Gene3D" id="1.10.3210.10">
    <property type="entry name" value="Hypothetical protein af1432"/>
    <property type="match status" value="1"/>
</dbReference>
<sequence length="411" mass="46234">MNSEQPVKEDRSGLIVRQPIFNEQLKVVSYQLCYEKNLEPGNALLMDGPSAATLLLSTYASLSQDGNIRKVPLFLPFSAELLTETDLPHLPKRNMLIEIPPNTKVTRALLFSIVSLRQEGYRIVLDGFALQKHLFPLLRFANIIKVDMARTPRKKLLGMLKILRKLKGTLLAQNVDTFDTLQICKRAGFKLFQGSFISKPATVHNDTISTKSAALLQLIQALQKPEIKPQEIESLVILDPILSFKMLRVINSAAYSLPNKIESLQQAIVMLGLDQIRSWATIIMLSNQEGKPEEWSRNLIARARMCELLAELDGHPKPESAFLVGMLSLLDLLLEARIELILEQVAVDEEVKIAVLKHHGPLGKILHAVISFENGDWGVVKRCGIPEMLFKPAYRHSMNWTESAMQAIHQE</sequence>
<dbReference type="OrthoDB" id="9804751at2"/>
<dbReference type="PIRSF" id="PIRSF003180">
    <property type="entry name" value="DiGMPpdiest_YuxH"/>
    <property type="match status" value="1"/>
</dbReference>
<dbReference type="SUPFAM" id="SSF141868">
    <property type="entry name" value="EAL domain-like"/>
    <property type="match status" value="1"/>
</dbReference>
<protein>
    <submittedName>
        <fullName evidence="2">HDOD domain-containing protein</fullName>
    </submittedName>
</protein>
<dbReference type="EMBL" id="RQXV01000009">
    <property type="protein sequence ID" value="RRC97920.1"/>
    <property type="molecule type" value="Genomic_DNA"/>
</dbReference>
<proteinExistence type="predicted"/>
<dbReference type="AlphaFoldDB" id="A0A3P1SLN9"/>
<dbReference type="RefSeq" id="WP_124927014.1">
    <property type="nucleotide sequence ID" value="NZ_BMOH01000008.1"/>
</dbReference>
<feature type="domain" description="HDOD" evidence="1">
    <location>
        <begin position="208"/>
        <end position="399"/>
    </location>
</feature>
<comment type="caution">
    <text evidence="2">The sequence shown here is derived from an EMBL/GenBank/DDBJ whole genome shotgun (WGS) entry which is preliminary data.</text>
</comment>
<name>A0A3P1SLN9_9GAMM</name>
<accession>A0A3P1SLN9</accession>
<dbReference type="PROSITE" id="PS51833">
    <property type="entry name" value="HDOD"/>
    <property type="match status" value="1"/>
</dbReference>
<evidence type="ECO:0000313" key="3">
    <source>
        <dbReference type="Proteomes" id="UP000267535"/>
    </source>
</evidence>
<dbReference type="InterPro" id="IPR014408">
    <property type="entry name" value="dGMP_Pdiesterase_EAL/HD-GYP"/>
</dbReference>
<dbReference type="InterPro" id="IPR052340">
    <property type="entry name" value="RNase_Y/CdgJ"/>
</dbReference>
<evidence type="ECO:0000313" key="2">
    <source>
        <dbReference type="EMBL" id="RRC97920.1"/>
    </source>
</evidence>
<reference evidence="2 3" key="1">
    <citation type="submission" date="2018-11" db="EMBL/GenBank/DDBJ databases">
        <title>The draft genome sequence of Amphritea balenae JAMM 1525T.</title>
        <authorList>
            <person name="Fang Z."/>
            <person name="Zhang Y."/>
            <person name="Han X."/>
        </authorList>
    </citation>
    <scope>NUCLEOTIDE SEQUENCE [LARGE SCALE GENOMIC DNA]</scope>
    <source>
        <strain evidence="2 3">JAMM 1525</strain>
    </source>
</reference>
<dbReference type="InterPro" id="IPR035919">
    <property type="entry name" value="EAL_sf"/>
</dbReference>
<dbReference type="InterPro" id="IPR013976">
    <property type="entry name" value="HDOD"/>
</dbReference>
<evidence type="ECO:0000259" key="1">
    <source>
        <dbReference type="PROSITE" id="PS51833"/>
    </source>
</evidence>
<dbReference type="Pfam" id="PF08668">
    <property type="entry name" value="HDOD"/>
    <property type="match status" value="1"/>
</dbReference>
<dbReference type="PANTHER" id="PTHR33525:SF4">
    <property type="entry name" value="CYCLIC DI-GMP PHOSPHODIESTERASE CDGJ"/>
    <property type="match status" value="1"/>
</dbReference>
<gene>
    <name evidence="2" type="ORF">EHS89_15155</name>
</gene>
<organism evidence="2 3">
    <name type="scientific">Amphritea balenae</name>
    <dbReference type="NCBI Taxonomy" id="452629"/>
    <lineage>
        <taxon>Bacteria</taxon>
        <taxon>Pseudomonadati</taxon>
        <taxon>Pseudomonadota</taxon>
        <taxon>Gammaproteobacteria</taxon>
        <taxon>Oceanospirillales</taxon>
        <taxon>Oceanospirillaceae</taxon>
        <taxon>Amphritea</taxon>
    </lineage>
</organism>